<keyword evidence="1" id="KW-0808">Transferase</keyword>
<keyword evidence="1" id="KW-0012">Acyltransferase</keyword>
<dbReference type="Proteomes" id="UP001168096">
    <property type="component" value="Unassembled WGS sequence"/>
</dbReference>
<comment type="caution">
    <text evidence="1">The sequence shown here is derived from an EMBL/GenBank/DDBJ whole genome shotgun (WGS) entry which is preliminary data.</text>
</comment>
<evidence type="ECO:0000313" key="2">
    <source>
        <dbReference type="Proteomes" id="UP001168096"/>
    </source>
</evidence>
<dbReference type="EMBL" id="JASNRB020000010">
    <property type="protein sequence ID" value="MFJ1469497.1"/>
    <property type="molecule type" value="Genomic_DNA"/>
</dbReference>
<keyword evidence="2" id="KW-1185">Reference proteome</keyword>
<protein>
    <submittedName>
        <fullName evidence="1">Acyltransferase family protein</fullName>
        <ecNumber evidence="1">2.3.-.-</ecNumber>
    </submittedName>
</protein>
<proteinExistence type="predicted"/>
<organism evidence="1 2">
    <name type="scientific">Massilia orientalis</name>
    <dbReference type="NCBI Taxonomy" id="3050128"/>
    <lineage>
        <taxon>Bacteria</taxon>
        <taxon>Pseudomonadati</taxon>
        <taxon>Pseudomonadota</taxon>
        <taxon>Betaproteobacteria</taxon>
        <taxon>Burkholderiales</taxon>
        <taxon>Oxalobacteraceae</taxon>
        <taxon>Telluria group</taxon>
        <taxon>Massilia</taxon>
    </lineage>
</organism>
<dbReference type="EC" id="2.3.-.-" evidence="1"/>
<accession>A0ACC7MC79</accession>
<sequence>MGNGIRYLDGFRGISAFWVIAAHCAIWGVPEISLPLPKIAVDIFMIMSGFLMAYTTMRREDAEPFETPANWLRFYVRRFWRLAPAYYLVLFAAVMLSVPFIQGYTELRSVNQSFWHGSAHDPSSIKFDIVNIISHITFVFGLIPQYSSSTGLPDWSLGLEMQFYALFPIVYLAIRRFGHTKVCIPLALISVVFIVLFKKMTGPDGSHGLFPDPSFIFLRLHLFLVGILLCDAFYSENIEYKERWRRCALAIAFVSVQVVFYRLQVLLLLACVFLIIAIEVQAPGSKKIIGILGNKFTKFLADMSYSVYLVHGFFLSMGGAYLYRQPWFKSLGYGTRYFIILSVVTVGSYVLAYFIEKFVERPGIKIGKRLSERSVKSDELAPT</sequence>
<name>A0ACC7MC79_9BURK</name>
<gene>
    <name evidence="1" type="ORF">QPK29_017440</name>
</gene>
<reference evidence="1" key="1">
    <citation type="submission" date="2024-11" db="EMBL/GenBank/DDBJ databases">
        <title>Description of Massilia orientalis sp. nov., isolated from rhizosphere soil of Ageratina adenophora.</title>
        <authorList>
            <person name="Wang Y."/>
        </authorList>
    </citation>
    <scope>NUCLEOTIDE SEQUENCE</scope>
    <source>
        <strain evidence="1">YIM B02787</strain>
    </source>
</reference>
<evidence type="ECO:0000313" key="1">
    <source>
        <dbReference type="EMBL" id="MFJ1469497.1"/>
    </source>
</evidence>